<protein>
    <recommendedName>
        <fullName evidence="4">Small VCP/p97-interacting protein</fullName>
    </recommendedName>
</protein>
<feature type="compositionally biased region" description="Basic and acidic residues" evidence="1">
    <location>
        <begin position="31"/>
        <end position="46"/>
    </location>
</feature>
<dbReference type="Proteomes" id="UP001530400">
    <property type="component" value="Unassembled WGS sequence"/>
</dbReference>
<accession>A0ABD3QJC5</accession>
<feature type="compositionally biased region" description="Polar residues" evidence="1">
    <location>
        <begin position="93"/>
        <end position="104"/>
    </location>
</feature>
<feature type="region of interest" description="Disordered" evidence="1">
    <location>
        <begin position="31"/>
        <end position="104"/>
    </location>
</feature>
<gene>
    <name evidence="2" type="ORF">ACHAWO_008927</name>
</gene>
<dbReference type="AlphaFoldDB" id="A0ABD3QJC5"/>
<evidence type="ECO:0000256" key="1">
    <source>
        <dbReference type="SAM" id="MobiDB-lite"/>
    </source>
</evidence>
<reference evidence="2 3" key="1">
    <citation type="submission" date="2024-10" db="EMBL/GenBank/DDBJ databases">
        <title>Updated reference genomes for cyclostephanoid diatoms.</title>
        <authorList>
            <person name="Roberts W.R."/>
            <person name="Alverson A.J."/>
        </authorList>
    </citation>
    <scope>NUCLEOTIDE SEQUENCE [LARGE SCALE GENOMIC DNA]</scope>
    <source>
        <strain evidence="2 3">AJA010-31</strain>
    </source>
</reference>
<keyword evidence="3" id="KW-1185">Reference proteome</keyword>
<name>A0ABD3QJC5_9STRA</name>
<proteinExistence type="predicted"/>
<sequence>MGCCCSKRKQFTGEGHRLGTAADDQDVRNARAAAAEHRAEPMHEPYTDATLNDGERARLREERLAAAEARMSKEEKKQMNQKKKKSDAPLRGPNSQNTMRWTAG</sequence>
<evidence type="ECO:0000313" key="3">
    <source>
        <dbReference type="Proteomes" id="UP001530400"/>
    </source>
</evidence>
<evidence type="ECO:0008006" key="4">
    <source>
        <dbReference type="Google" id="ProtNLM"/>
    </source>
</evidence>
<comment type="caution">
    <text evidence="2">The sequence shown here is derived from an EMBL/GenBank/DDBJ whole genome shotgun (WGS) entry which is preliminary data.</text>
</comment>
<dbReference type="EMBL" id="JALLPJ020000180">
    <property type="protein sequence ID" value="KAL3799611.1"/>
    <property type="molecule type" value="Genomic_DNA"/>
</dbReference>
<organism evidence="2 3">
    <name type="scientific">Cyclotella atomus</name>
    <dbReference type="NCBI Taxonomy" id="382360"/>
    <lineage>
        <taxon>Eukaryota</taxon>
        <taxon>Sar</taxon>
        <taxon>Stramenopiles</taxon>
        <taxon>Ochrophyta</taxon>
        <taxon>Bacillariophyta</taxon>
        <taxon>Coscinodiscophyceae</taxon>
        <taxon>Thalassiosirophycidae</taxon>
        <taxon>Stephanodiscales</taxon>
        <taxon>Stephanodiscaceae</taxon>
        <taxon>Cyclotella</taxon>
    </lineage>
</organism>
<evidence type="ECO:0000313" key="2">
    <source>
        <dbReference type="EMBL" id="KAL3799611.1"/>
    </source>
</evidence>
<feature type="compositionally biased region" description="Basic and acidic residues" evidence="1">
    <location>
        <begin position="53"/>
        <end position="78"/>
    </location>
</feature>